<dbReference type="Pfam" id="PF13287">
    <property type="entry name" value="Fn3_assoc"/>
    <property type="match status" value="1"/>
</dbReference>
<dbReference type="Proteomes" id="UP001528920">
    <property type="component" value="Unassembled WGS sequence"/>
</dbReference>
<dbReference type="InterPro" id="IPR011658">
    <property type="entry name" value="PA14_dom"/>
</dbReference>
<dbReference type="InterPro" id="IPR025705">
    <property type="entry name" value="Beta_hexosaminidase_sua/sub"/>
</dbReference>
<comment type="catalytic activity">
    <reaction evidence="1">
        <text>Hydrolysis of terminal non-reducing N-acetyl-D-hexosamine residues in N-acetyl-beta-D-hexosaminides.</text>
        <dbReference type="EC" id="3.2.1.52"/>
    </reaction>
</comment>
<evidence type="ECO:0000256" key="6">
    <source>
        <dbReference type="SAM" id="SignalP"/>
    </source>
</evidence>
<organism evidence="8 9">
    <name type="scientific">Paralabilibaculum antarcticum</name>
    <dbReference type="NCBI Taxonomy" id="2912572"/>
    <lineage>
        <taxon>Bacteria</taxon>
        <taxon>Pseudomonadati</taxon>
        <taxon>Bacteroidota</taxon>
        <taxon>Bacteroidia</taxon>
        <taxon>Marinilabiliales</taxon>
        <taxon>Marinifilaceae</taxon>
        <taxon>Paralabilibaculum</taxon>
    </lineage>
</organism>
<dbReference type="Pfam" id="PF02838">
    <property type="entry name" value="Glyco_hydro_20b"/>
    <property type="match status" value="1"/>
</dbReference>
<dbReference type="InterPro" id="IPR037524">
    <property type="entry name" value="PA14/GLEYA"/>
</dbReference>
<dbReference type="Pfam" id="PF00728">
    <property type="entry name" value="Glyco_hydro_20"/>
    <property type="match status" value="1"/>
</dbReference>
<dbReference type="Pfam" id="PF07691">
    <property type="entry name" value="PA14"/>
    <property type="match status" value="1"/>
</dbReference>
<protein>
    <recommendedName>
        <fullName evidence="3">beta-N-acetylhexosaminidase</fullName>
        <ecNumber evidence="3">3.2.1.52</ecNumber>
    </recommendedName>
</protein>
<dbReference type="Gene3D" id="3.30.379.10">
    <property type="entry name" value="Chitobiase/beta-hexosaminidase domain 2-like"/>
    <property type="match status" value="1"/>
</dbReference>
<gene>
    <name evidence="8" type="ORF">L3049_01760</name>
</gene>
<dbReference type="PROSITE" id="PS51820">
    <property type="entry name" value="PA14"/>
    <property type="match status" value="1"/>
</dbReference>
<dbReference type="SUPFAM" id="SSF51445">
    <property type="entry name" value="(Trans)glycosidases"/>
    <property type="match status" value="1"/>
</dbReference>
<evidence type="ECO:0000256" key="4">
    <source>
        <dbReference type="ARBA" id="ARBA00022801"/>
    </source>
</evidence>
<keyword evidence="5" id="KW-0326">Glycosidase</keyword>
<dbReference type="RefSeq" id="WP_275108054.1">
    <property type="nucleotide sequence ID" value="NZ_JAKJSC010000001.1"/>
</dbReference>
<name>A0ABT5VN80_9BACT</name>
<comment type="caution">
    <text evidence="8">The sequence shown here is derived from an EMBL/GenBank/DDBJ whole genome shotgun (WGS) entry which is preliminary data.</text>
</comment>
<dbReference type="InterPro" id="IPR029018">
    <property type="entry name" value="Hex-like_dom2"/>
</dbReference>
<evidence type="ECO:0000256" key="1">
    <source>
        <dbReference type="ARBA" id="ARBA00001231"/>
    </source>
</evidence>
<evidence type="ECO:0000256" key="5">
    <source>
        <dbReference type="ARBA" id="ARBA00023295"/>
    </source>
</evidence>
<keyword evidence="6" id="KW-0732">Signal</keyword>
<dbReference type="Gene3D" id="2.60.120.260">
    <property type="entry name" value="Galactose-binding domain-like"/>
    <property type="match status" value="1"/>
</dbReference>
<dbReference type="SMART" id="SM00758">
    <property type="entry name" value="PA14"/>
    <property type="match status" value="1"/>
</dbReference>
<evidence type="ECO:0000256" key="3">
    <source>
        <dbReference type="ARBA" id="ARBA00012663"/>
    </source>
</evidence>
<dbReference type="SUPFAM" id="SSF55545">
    <property type="entry name" value="beta-N-acetylhexosaminidase-like domain"/>
    <property type="match status" value="1"/>
</dbReference>
<dbReference type="InterPro" id="IPR017853">
    <property type="entry name" value="GH"/>
</dbReference>
<evidence type="ECO:0000313" key="9">
    <source>
        <dbReference type="Proteomes" id="UP001528920"/>
    </source>
</evidence>
<dbReference type="PROSITE" id="PS51257">
    <property type="entry name" value="PROKAR_LIPOPROTEIN"/>
    <property type="match status" value="1"/>
</dbReference>
<evidence type="ECO:0000256" key="2">
    <source>
        <dbReference type="ARBA" id="ARBA00006285"/>
    </source>
</evidence>
<dbReference type="InterPro" id="IPR026876">
    <property type="entry name" value="Fn3_assoc_repeat"/>
</dbReference>
<dbReference type="CDD" id="cd06563">
    <property type="entry name" value="GH20_chitobiase-like"/>
    <property type="match status" value="1"/>
</dbReference>
<evidence type="ECO:0000259" key="7">
    <source>
        <dbReference type="PROSITE" id="PS51820"/>
    </source>
</evidence>
<keyword evidence="4" id="KW-0378">Hydrolase</keyword>
<sequence length="760" mass="87394">MNRLLVVLSLFILSCSSPSFKKDQIAIVPKPNHLSLEKESFRINASTKIVARDENQQKAVRYLKGLFNSAAGFDLEIRDHSDQDGILFQHIEGWAPEAYQLEVSPERILISANGEAGYFYAVQSLRQLLPHAIESKEVVSADWLVPSVKIEDEPRFAWRGMHMDFSRHFFDIDEVKTFLDYMALYKLNTYHMHLTDDEGWRIEIKQLPLLTEKGAWRTVSRHDKVCIDNAKTDPSYTIDPEKYHMKDGKKMYGGFFTQEQIKEIIQYADERCITVIPEIDMPGHFKAAIDNYPYLSCKEEAGWGKVFTTPACLGKETTYKFVETILGEVAELFPSEYIHIGGDEVNIQSWKDCAQCQGEIHKHHLKNEHELQSHFNRRIEKFLQSKGKQLMGWDEITEGGLSNNAHVMWWRNWAPEALSIAAINGNKMIITPGTPYYFDAKNEVTPLKKVYEYEPVPTKFTSTQKDLVMGIQANLWAEWIPNFERLQYQAFPRILALSETAWTNKESKDYDEFNTRVQLHSDRMDVMNINYYIPSVEGLNKKIAFVDSAIINLSVPMKGLEIYYTLDGSVPSKESKLYNEPIVLKANCEIKARAFKGNTGSGLAKATVEKQSLREAQTVSPEKGKLKRWVIKDHPDAVKKLDLKEYNDWNLVSQIDLGEYRKEEKIFMAFKGYFYAENDGIYEFFTKSDDGSLLYIEDEMVVDNGGHHAPRERSGMIALKTGWHPVSVFFQQGTGGAELNVWYLNNKENKRELTGNLIAY</sequence>
<dbReference type="PRINTS" id="PR00738">
    <property type="entry name" value="GLHYDRLASE20"/>
</dbReference>
<dbReference type="InterPro" id="IPR015882">
    <property type="entry name" value="HEX_bac_N"/>
</dbReference>
<dbReference type="SUPFAM" id="SSF56988">
    <property type="entry name" value="Anthrax protective antigen"/>
    <property type="match status" value="1"/>
</dbReference>
<feature type="signal peptide" evidence="6">
    <location>
        <begin position="1"/>
        <end position="21"/>
    </location>
</feature>
<keyword evidence="9" id="KW-1185">Reference proteome</keyword>
<dbReference type="EMBL" id="JAKJSC010000001">
    <property type="protein sequence ID" value="MDE5416715.1"/>
    <property type="molecule type" value="Genomic_DNA"/>
</dbReference>
<dbReference type="EC" id="3.2.1.52" evidence="3"/>
<dbReference type="PANTHER" id="PTHR22600:SF57">
    <property type="entry name" value="BETA-N-ACETYLHEXOSAMINIDASE"/>
    <property type="match status" value="1"/>
</dbReference>
<accession>A0ABT5VN80</accession>
<dbReference type="PANTHER" id="PTHR22600">
    <property type="entry name" value="BETA-HEXOSAMINIDASE"/>
    <property type="match status" value="1"/>
</dbReference>
<dbReference type="InterPro" id="IPR015883">
    <property type="entry name" value="Glyco_hydro_20_cat"/>
</dbReference>
<evidence type="ECO:0000313" key="8">
    <source>
        <dbReference type="EMBL" id="MDE5416715.1"/>
    </source>
</evidence>
<comment type="similarity">
    <text evidence="2">Belongs to the glycosyl hydrolase 20 family.</text>
</comment>
<reference evidence="8 9" key="1">
    <citation type="submission" date="2022-01" db="EMBL/GenBank/DDBJ databases">
        <title>Labilibaculum sp. nov, a marine bacterium isolated from Antarctica.</title>
        <authorList>
            <person name="Dai W."/>
        </authorList>
    </citation>
    <scope>NUCLEOTIDE SEQUENCE [LARGE SCALE GENOMIC DNA]</scope>
    <source>
        <strain evidence="8 9">DW002</strain>
    </source>
</reference>
<feature type="domain" description="PA14" evidence="7">
    <location>
        <begin position="621"/>
        <end position="758"/>
    </location>
</feature>
<dbReference type="Gene3D" id="3.20.20.80">
    <property type="entry name" value="Glycosidases"/>
    <property type="match status" value="1"/>
</dbReference>
<feature type="chain" id="PRO_5047177062" description="beta-N-acetylhexosaminidase" evidence="6">
    <location>
        <begin position="22"/>
        <end position="760"/>
    </location>
</feature>
<proteinExistence type="inferred from homology"/>